<organism evidence="2">
    <name type="scientific">Caenorhabditis brenneri</name>
    <name type="common">Nematode worm</name>
    <dbReference type="NCBI Taxonomy" id="135651"/>
    <lineage>
        <taxon>Eukaryota</taxon>
        <taxon>Metazoa</taxon>
        <taxon>Ecdysozoa</taxon>
        <taxon>Nematoda</taxon>
        <taxon>Chromadorea</taxon>
        <taxon>Rhabditida</taxon>
        <taxon>Rhabditina</taxon>
        <taxon>Rhabditomorpha</taxon>
        <taxon>Rhabditoidea</taxon>
        <taxon>Rhabditidae</taxon>
        <taxon>Peloderinae</taxon>
        <taxon>Caenorhabditis</taxon>
    </lineage>
</organism>
<dbReference type="InParanoid" id="G0PMM6"/>
<dbReference type="HOGENOM" id="CLU_1628490_0_0_1"/>
<proteinExistence type="predicted"/>
<evidence type="ECO:0000313" key="2">
    <source>
        <dbReference type="Proteomes" id="UP000008068"/>
    </source>
</evidence>
<gene>
    <name evidence="1" type="ORF">CAEBREN_16795</name>
</gene>
<dbReference type="AlphaFoldDB" id="G0PMM6"/>
<evidence type="ECO:0008006" key="3">
    <source>
        <dbReference type="Google" id="ProtNLM"/>
    </source>
</evidence>
<reference evidence="2" key="1">
    <citation type="submission" date="2011-07" db="EMBL/GenBank/DDBJ databases">
        <authorList>
            <consortium name="Caenorhabditis brenneri Sequencing and Analysis Consortium"/>
            <person name="Wilson R.K."/>
        </authorList>
    </citation>
    <scope>NUCLEOTIDE SEQUENCE [LARGE SCALE GENOMIC DNA]</scope>
    <source>
        <strain evidence="2">PB2801</strain>
    </source>
</reference>
<name>G0PMM6_CAEBE</name>
<keyword evidence="2" id="KW-1185">Reference proteome</keyword>
<evidence type="ECO:0000313" key="1">
    <source>
        <dbReference type="EMBL" id="EGT38028.1"/>
    </source>
</evidence>
<protein>
    <recommendedName>
        <fullName evidence="3">SPK domain-containing protein</fullName>
    </recommendedName>
</protein>
<dbReference type="Proteomes" id="UP000008068">
    <property type="component" value="Unassembled WGS sequence"/>
</dbReference>
<accession>G0PMM6</accession>
<dbReference type="EMBL" id="GL381448">
    <property type="protein sequence ID" value="EGT38028.1"/>
    <property type="molecule type" value="Genomic_DNA"/>
</dbReference>
<sequence length="163" mass="18989">MQQRSDVCRSLFEWILENKWECQSPCPFTELYKEVVGALLQRKQIRGFTIYQEIHLNFILNVPLNPALLNDAKKFGRLKQVNGYIIEFNSNDGNFQRVGTPFPRYGNHDKIQERTSYWQGTEDDYETSGNSVTIGYEEATPNRQALYQEVSPQRRRSIDGTST</sequence>